<reference evidence="2 3" key="1">
    <citation type="submission" date="2016-11" db="EMBL/GenBank/DDBJ databases">
        <title>Rhizobium leguminosarum bv. viciae strain Vaf12 isolated from Vavilovia formosa root nodules from Russia, Dagestan.</title>
        <authorList>
            <person name="Kimeklis A."/>
        </authorList>
    </citation>
    <scope>NUCLEOTIDE SEQUENCE [LARGE SCALE GENOMIC DNA]</scope>
    <source>
        <strain evidence="2 3">Vaf-108</strain>
    </source>
</reference>
<dbReference type="SUPFAM" id="SSF47413">
    <property type="entry name" value="lambda repressor-like DNA-binding domains"/>
    <property type="match status" value="1"/>
</dbReference>
<dbReference type="PROSITE" id="PS50943">
    <property type="entry name" value="HTH_CROC1"/>
    <property type="match status" value="1"/>
</dbReference>
<dbReference type="CDD" id="cd00093">
    <property type="entry name" value="HTH_XRE"/>
    <property type="match status" value="1"/>
</dbReference>
<dbReference type="Pfam" id="PF01381">
    <property type="entry name" value="HTH_3"/>
    <property type="match status" value="1"/>
</dbReference>
<feature type="domain" description="HTH cro/C1-type" evidence="1">
    <location>
        <begin position="21"/>
        <end position="68"/>
    </location>
</feature>
<dbReference type="InterPro" id="IPR010982">
    <property type="entry name" value="Lambda_DNA-bd_dom_sf"/>
</dbReference>
<dbReference type="EMBL" id="CP018228">
    <property type="protein sequence ID" value="API50583.1"/>
    <property type="molecule type" value="Genomic_DNA"/>
</dbReference>
<organism evidence="2 3">
    <name type="scientific">Rhizobium leguminosarum</name>
    <dbReference type="NCBI Taxonomy" id="384"/>
    <lineage>
        <taxon>Bacteria</taxon>
        <taxon>Pseudomonadati</taxon>
        <taxon>Pseudomonadota</taxon>
        <taxon>Alphaproteobacteria</taxon>
        <taxon>Hyphomicrobiales</taxon>
        <taxon>Rhizobiaceae</taxon>
        <taxon>Rhizobium/Agrobacterium group</taxon>
        <taxon>Rhizobium</taxon>
    </lineage>
</organism>
<name>A0A1L3Z4I7_RHILE</name>
<evidence type="ECO:0000313" key="3">
    <source>
        <dbReference type="Proteomes" id="UP000183050"/>
    </source>
</evidence>
<accession>A0A1L3Z4I7</accession>
<sequence length="250" mass="27964">MSQTKDKNHPAVLSLKDYQFRKKISRDDLAEKAGIGLGTLNKLMSGEIPTDATLRTIESKLGIRLLASYQMVAHPDLGEYPKSWCDDLIGEYISIRQNRYLDKTDIINTFPVRFEWCNEKPGLKMTWELIVDGTVVKRQSAYVSITSRDGALTILSDHNGVISTTHLQRDSGDARRLYGLHCGLGQVARTHRSIIAQVVAYLRPSEIKFKHDNQVWPGGPGHRQLVEVLGSIEGIFGHMVRPPATEGGQE</sequence>
<dbReference type="AlphaFoldDB" id="A0A1L3Z4I7"/>
<proteinExistence type="predicted"/>
<evidence type="ECO:0000313" key="2">
    <source>
        <dbReference type="EMBL" id="API50583.1"/>
    </source>
</evidence>
<dbReference type="InterPro" id="IPR001387">
    <property type="entry name" value="Cro/C1-type_HTH"/>
</dbReference>
<protein>
    <recommendedName>
        <fullName evidence="1">HTH cro/C1-type domain-containing protein</fullName>
    </recommendedName>
</protein>
<dbReference type="GO" id="GO:0003677">
    <property type="term" value="F:DNA binding"/>
    <property type="evidence" value="ECO:0007669"/>
    <property type="project" value="InterPro"/>
</dbReference>
<dbReference type="RefSeq" id="WP_072637525.1">
    <property type="nucleotide sequence ID" value="NZ_CP018228.1"/>
</dbReference>
<gene>
    <name evidence="2" type="ORF">BMW22_02100</name>
</gene>
<dbReference type="Proteomes" id="UP000183050">
    <property type="component" value="Chromosome"/>
</dbReference>
<evidence type="ECO:0000259" key="1">
    <source>
        <dbReference type="PROSITE" id="PS50943"/>
    </source>
</evidence>